<evidence type="ECO:0000313" key="1">
    <source>
        <dbReference type="EMBL" id="PRQ43717.1"/>
    </source>
</evidence>
<dbReference type="Proteomes" id="UP000238479">
    <property type="component" value="Chromosome 3"/>
</dbReference>
<organism evidence="1 2">
    <name type="scientific">Rosa chinensis</name>
    <name type="common">China rose</name>
    <dbReference type="NCBI Taxonomy" id="74649"/>
    <lineage>
        <taxon>Eukaryota</taxon>
        <taxon>Viridiplantae</taxon>
        <taxon>Streptophyta</taxon>
        <taxon>Embryophyta</taxon>
        <taxon>Tracheophyta</taxon>
        <taxon>Spermatophyta</taxon>
        <taxon>Magnoliopsida</taxon>
        <taxon>eudicotyledons</taxon>
        <taxon>Gunneridae</taxon>
        <taxon>Pentapetalae</taxon>
        <taxon>rosids</taxon>
        <taxon>fabids</taxon>
        <taxon>Rosales</taxon>
        <taxon>Rosaceae</taxon>
        <taxon>Rosoideae</taxon>
        <taxon>Rosoideae incertae sedis</taxon>
        <taxon>Rosa</taxon>
    </lineage>
</organism>
<proteinExistence type="predicted"/>
<accession>A0A2P6RBB3</accession>
<keyword evidence="2" id="KW-1185">Reference proteome</keyword>
<comment type="caution">
    <text evidence="1">The sequence shown here is derived from an EMBL/GenBank/DDBJ whole genome shotgun (WGS) entry which is preliminary data.</text>
</comment>
<dbReference type="AlphaFoldDB" id="A0A2P6RBB3"/>
<protein>
    <submittedName>
        <fullName evidence="1">Uncharacterized protein</fullName>
    </submittedName>
</protein>
<name>A0A2P6RBB3_ROSCH</name>
<dbReference type="Gramene" id="PRQ43717">
    <property type="protein sequence ID" value="PRQ43717"/>
    <property type="gene ID" value="RchiOBHm_Chr3g0471431"/>
</dbReference>
<evidence type="ECO:0000313" key="2">
    <source>
        <dbReference type="Proteomes" id="UP000238479"/>
    </source>
</evidence>
<gene>
    <name evidence="1" type="ORF">RchiOBHm_Chr3g0471431</name>
</gene>
<dbReference type="EMBL" id="PDCK01000041">
    <property type="protein sequence ID" value="PRQ43717.1"/>
    <property type="molecule type" value="Genomic_DNA"/>
</dbReference>
<sequence>MPLERDFSPPPPFSAGGGHVLTIWMDGFAFFSGPNCAGEDGPPRRNLPNFLSQAFDGEGKGVLVFDRIYRGMVVGDTNGSAWCLRPLEILGFQFDGGALWHGWDRSILLEDKDTGGVLDFTLPAEDVRLELGFEYGGGTHYPLLELGPFLSRLLAGMGGEWCMMAAA</sequence>
<reference evidence="1 2" key="1">
    <citation type="journal article" date="2018" name="Nat. Genet.">
        <title>The Rosa genome provides new insights in the design of modern roses.</title>
        <authorList>
            <person name="Bendahmane M."/>
        </authorList>
    </citation>
    <scope>NUCLEOTIDE SEQUENCE [LARGE SCALE GENOMIC DNA]</scope>
    <source>
        <strain evidence="2">cv. Old Blush</strain>
    </source>
</reference>